<dbReference type="RefSeq" id="WP_069969071.1">
    <property type="nucleotide sequence ID" value="NZ_CM124774.1"/>
</dbReference>
<reference evidence="4" key="1">
    <citation type="submission" date="2016-09" db="EMBL/GenBank/DDBJ databases">
        <title>Draft genome of thermotolerant cyanobacterium Desertifilum sp. strain IPPAS B-1220.</title>
        <authorList>
            <person name="Sinetova M.A."/>
            <person name="Bolakhan K."/>
            <person name="Zayadan B.K."/>
            <person name="Mironov K.S."/>
            <person name="Ustinova V."/>
            <person name="Kupriyanova E.V."/>
            <person name="Sidorov R.A."/>
            <person name="Skrypnik A.N."/>
            <person name="Gogoleva N.E."/>
            <person name="Gogolev Y.V."/>
            <person name="Los D.A."/>
        </authorList>
    </citation>
    <scope>NUCLEOTIDE SEQUENCE [LARGE SCALE GENOMIC DNA]</scope>
    <source>
        <strain evidence="4">IPPAS B-1220</strain>
    </source>
</reference>
<dbReference type="GO" id="GO:0000160">
    <property type="term" value="P:phosphorelay signal transduction system"/>
    <property type="evidence" value="ECO:0007669"/>
    <property type="project" value="InterPro"/>
</dbReference>
<keyword evidence="1 2" id="KW-0597">Phosphoprotein</keyword>
<dbReference type="InterPro" id="IPR050595">
    <property type="entry name" value="Bact_response_regulator"/>
</dbReference>
<organism evidence="4">
    <name type="scientific">Desertifilum tharense IPPAS B-1220</name>
    <dbReference type="NCBI Taxonomy" id="1781255"/>
    <lineage>
        <taxon>Bacteria</taxon>
        <taxon>Bacillati</taxon>
        <taxon>Cyanobacteriota</taxon>
        <taxon>Cyanophyceae</taxon>
        <taxon>Desertifilales</taxon>
        <taxon>Desertifilaceae</taxon>
        <taxon>Desertifilum</taxon>
    </lineage>
</organism>
<feature type="domain" description="Response regulatory" evidence="3">
    <location>
        <begin position="17"/>
        <end position="133"/>
    </location>
</feature>
<dbReference type="Pfam" id="PF00072">
    <property type="entry name" value="Response_reg"/>
    <property type="match status" value="1"/>
</dbReference>
<dbReference type="OrthoDB" id="467259at2"/>
<dbReference type="SMART" id="SM00448">
    <property type="entry name" value="REC"/>
    <property type="match status" value="1"/>
</dbReference>
<dbReference type="InterPro" id="IPR001789">
    <property type="entry name" value="Sig_transdc_resp-reg_receiver"/>
</dbReference>
<feature type="modified residue" description="4-aspartylphosphate" evidence="2">
    <location>
        <position position="66"/>
    </location>
</feature>
<dbReference type="SUPFAM" id="SSF52172">
    <property type="entry name" value="CheY-like"/>
    <property type="match status" value="1"/>
</dbReference>
<gene>
    <name evidence="4" type="ORF">BH720_20440</name>
</gene>
<dbReference type="EMBL" id="MJGC01000092">
    <property type="protein sequence ID" value="OEJ73308.1"/>
    <property type="molecule type" value="Genomic_DNA"/>
</dbReference>
<dbReference type="STRING" id="1781255.BH720_20440"/>
<dbReference type="InterPro" id="IPR011006">
    <property type="entry name" value="CheY-like_superfamily"/>
</dbReference>
<evidence type="ECO:0000256" key="2">
    <source>
        <dbReference type="PROSITE-ProRule" id="PRU00169"/>
    </source>
</evidence>
<dbReference type="PROSITE" id="PS50110">
    <property type="entry name" value="RESPONSE_REGULATORY"/>
    <property type="match status" value="1"/>
</dbReference>
<comment type="caution">
    <text evidence="4">The sequence shown here is derived from an EMBL/GenBank/DDBJ whole genome shotgun (WGS) entry which is preliminary data.</text>
</comment>
<evidence type="ECO:0000259" key="3">
    <source>
        <dbReference type="PROSITE" id="PS50110"/>
    </source>
</evidence>
<dbReference type="PANTHER" id="PTHR44591:SF3">
    <property type="entry name" value="RESPONSE REGULATORY DOMAIN-CONTAINING PROTEIN"/>
    <property type="match status" value="1"/>
</dbReference>
<accession>A0A1E5QFB4</accession>
<evidence type="ECO:0000256" key="1">
    <source>
        <dbReference type="ARBA" id="ARBA00022553"/>
    </source>
</evidence>
<dbReference type="PANTHER" id="PTHR44591">
    <property type="entry name" value="STRESS RESPONSE REGULATOR PROTEIN 1"/>
    <property type="match status" value="1"/>
</dbReference>
<dbReference type="Gene3D" id="3.40.50.2300">
    <property type="match status" value="1"/>
</dbReference>
<evidence type="ECO:0000313" key="4">
    <source>
        <dbReference type="EMBL" id="OEJ73308.1"/>
    </source>
</evidence>
<dbReference type="AlphaFoldDB" id="A0A1E5QFB4"/>
<name>A0A1E5QFB4_9CYAN</name>
<protein>
    <submittedName>
        <fullName evidence="4">Response regulator receiver protein</fullName>
    </submittedName>
</protein>
<sequence length="158" mass="17675">MQAPNNNFIAASQKQNVILAIDDEESVFEVIEGLLYREGYKLVYINSGKAALGQIDTVAPDVILLDLMMPEMNGLEVCQQVKSNPRWCHIPIIMVTALNSKEDLARSLDAGADDFLSKPINSIELRARVRSMLRIKLQYDALVATQRLKTLNLFNALL</sequence>
<proteinExistence type="predicted"/>